<dbReference type="PANTHER" id="PTHR15451:SF19">
    <property type="entry name" value="ERGOSTEROL BIOSYNTHETIC PROTEIN 28 HOMOLOG"/>
    <property type="match status" value="1"/>
</dbReference>
<evidence type="ECO:0000256" key="2">
    <source>
        <dbReference type="ARBA" id="ARBA00005377"/>
    </source>
</evidence>
<comment type="subcellular location">
    <subcellularLocation>
        <location evidence="1">Endoplasmic reticulum membrane</location>
        <topology evidence="1">Multi-pass membrane protein</topology>
    </subcellularLocation>
</comment>
<evidence type="ECO:0000256" key="5">
    <source>
        <dbReference type="ARBA" id="ARBA00022824"/>
    </source>
</evidence>
<sequence>MKPNAADEQLAAVFVSYCRETSKILSFENTKLGIMVEDKILYTFRGWLAFVAFMDLGVTFRSFFENKCIIGTQTNLQADEHFIHEELTLPRVLGMFSLLKALCLIHCSLFIHYKPMVSIGAMSMVLSIVLYLSEAIHYRSTTLNFFIVFPSILNGLTLIGLYLIVRKINKPPVECVEENVEMLMTKLKYQKNKKYICKKK</sequence>
<reference evidence="14 15" key="1">
    <citation type="submission" date="2019-08" db="EMBL/GenBank/DDBJ databases">
        <title>The genome of the soybean aphid Biotype 1, its phylome, world population structure and adaptation to the North American continent.</title>
        <authorList>
            <person name="Giordano R."/>
            <person name="Donthu R.K."/>
            <person name="Hernandez A.G."/>
            <person name="Wright C.L."/>
            <person name="Zimin A.V."/>
        </authorList>
    </citation>
    <scope>NUCLEOTIDE SEQUENCE [LARGE SCALE GENOMIC DNA]</scope>
    <source>
        <tissue evidence="14">Whole aphids</tissue>
    </source>
</reference>
<dbReference type="GO" id="GO:0030674">
    <property type="term" value="F:protein-macromolecule adaptor activity"/>
    <property type="evidence" value="ECO:0007669"/>
    <property type="project" value="TreeGrafter"/>
</dbReference>
<gene>
    <name evidence="14" type="ORF">AGLY_006282</name>
</gene>
<dbReference type="PANTHER" id="PTHR15451">
    <property type="entry name" value="ERGOSTEROL BIOSYNTHETIC PROTEIN 28-RELATED"/>
    <property type="match status" value="1"/>
</dbReference>
<feature type="transmembrane region" description="Helical" evidence="13">
    <location>
        <begin position="44"/>
        <end position="64"/>
    </location>
</feature>
<evidence type="ECO:0000313" key="15">
    <source>
        <dbReference type="Proteomes" id="UP000475862"/>
    </source>
</evidence>
<dbReference type="Proteomes" id="UP000475862">
    <property type="component" value="Unassembled WGS sequence"/>
</dbReference>
<evidence type="ECO:0000256" key="13">
    <source>
        <dbReference type="SAM" id="Phobius"/>
    </source>
</evidence>
<keyword evidence="6" id="KW-0752">Steroid biosynthesis</keyword>
<proteinExistence type="inferred from homology"/>
<evidence type="ECO:0000256" key="6">
    <source>
        <dbReference type="ARBA" id="ARBA00022955"/>
    </source>
</evidence>
<organism evidence="14 15">
    <name type="scientific">Aphis glycines</name>
    <name type="common">Soybean aphid</name>
    <dbReference type="NCBI Taxonomy" id="307491"/>
    <lineage>
        <taxon>Eukaryota</taxon>
        <taxon>Metazoa</taxon>
        <taxon>Ecdysozoa</taxon>
        <taxon>Arthropoda</taxon>
        <taxon>Hexapoda</taxon>
        <taxon>Insecta</taxon>
        <taxon>Pterygota</taxon>
        <taxon>Neoptera</taxon>
        <taxon>Paraneoptera</taxon>
        <taxon>Hemiptera</taxon>
        <taxon>Sternorrhyncha</taxon>
        <taxon>Aphidomorpha</taxon>
        <taxon>Aphidoidea</taxon>
        <taxon>Aphididae</taxon>
        <taxon>Aphidini</taxon>
        <taxon>Aphis</taxon>
        <taxon>Aphis</taxon>
    </lineage>
</organism>
<dbReference type="InterPro" id="IPR005352">
    <property type="entry name" value="Erg28"/>
</dbReference>
<evidence type="ECO:0000256" key="9">
    <source>
        <dbReference type="ARBA" id="ARBA00023098"/>
    </source>
</evidence>
<name>A0A6G0TRH8_APHGL</name>
<accession>A0A6G0TRH8</accession>
<evidence type="ECO:0000313" key="14">
    <source>
        <dbReference type="EMBL" id="KAE9537259.1"/>
    </source>
</evidence>
<keyword evidence="15" id="KW-1185">Reference proteome</keyword>
<evidence type="ECO:0000256" key="10">
    <source>
        <dbReference type="ARBA" id="ARBA00023136"/>
    </source>
</evidence>
<keyword evidence="12" id="KW-0753">Steroid metabolism</keyword>
<dbReference type="GO" id="GO:0016126">
    <property type="term" value="P:sterol biosynthetic process"/>
    <property type="evidence" value="ECO:0007669"/>
    <property type="project" value="UniProtKB-KW"/>
</dbReference>
<comment type="similarity">
    <text evidence="2">Belongs to the ERG28 family.</text>
</comment>
<evidence type="ECO:0000256" key="12">
    <source>
        <dbReference type="ARBA" id="ARBA00023221"/>
    </source>
</evidence>
<evidence type="ECO:0000256" key="8">
    <source>
        <dbReference type="ARBA" id="ARBA00023011"/>
    </source>
</evidence>
<evidence type="ECO:0000256" key="7">
    <source>
        <dbReference type="ARBA" id="ARBA00022989"/>
    </source>
</evidence>
<keyword evidence="11" id="KW-1207">Sterol metabolism</keyword>
<comment type="caution">
    <text evidence="14">The sequence shown here is derived from an EMBL/GenBank/DDBJ whole genome shotgun (WGS) entry which is preliminary data.</text>
</comment>
<dbReference type="GO" id="GO:0005789">
    <property type="term" value="C:endoplasmic reticulum membrane"/>
    <property type="evidence" value="ECO:0007669"/>
    <property type="project" value="UniProtKB-SubCell"/>
</dbReference>
<keyword evidence="8" id="KW-0756">Sterol biosynthesis</keyword>
<evidence type="ECO:0000256" key="11">
    <source>
        <dbReference type="ARBA" id="ARBA00023166"/>
    </source>
</evidence>
<evidence type="ECO:0000256" key="4">
    <source>
        <dbReference type="ARBA" id="ARBA00022692"/>
    </source>
</evidence>
<keyword evidence="10 13" id="KW-0472">Membrane</keyword>
<dbReference type="OrthoDB" id="6345150at2759"/>
<dbReference type="EMBL" id="VYZN01000018">
    <property type="protein sequence ID" value="KAE9537259.1"/>
    <property type="molecule type" value="Genomic_DNA"/>
</dbReference>
<feature type="transmembrane region" description="Helical" evidence="13">
    <location>
        <begin position="117"/>
        <end position="133"/>
    </location>
</feature>
<dbReference type="Pfam" id="PF03694">
    <property type="entry name" value="Erg28"/>
    <property type="match status" value="1"/>
</dbReference>
<keyword evidence="5" id="KW-0256">Endoplasmic reticulum</keyword>
<dbReference type="AlphaFoldDB" id="A0A6G0TRH8"/>
<keyword evidence="3" id="KW-0444">Lipid biosynthesis</keyword>
<feature type="transmembrane region" description="Helical" evidence="13">
    <location>
        <begin position="145"/>
        <end position="165"/>
    </location>
</feature>
<keyword evidence="4 13" id="KW-0812">Transmembrane</keyword>
<evidence type="ECO:0000256" key="1">
    <source>
        <dbReference type="ARBA" id="ARBA00004477"/>
    </source>
</evidence>
<keyword evidence="9" id="KW-0443">Lipid metabolism</keyword>
<evidence type="ECO:0000256" key="3">
    <source>
        <dbReference type="ARBA" id="ARBA00022516"/>
    </source>
</evidence>
<keyword evidence="7 13" id="KW-1133">Transmembrane helix</keyword>
<protein>
    <submittedName>
        <fullName evidence="14">Uncharacterized protein</fullName>
    </submittedName>
</protein>